<dbReference type="Pfam" id="PF01243">
    <property type="entry name" value="PNPOx_N"/>
    <property type="match status" value="1"/>
</dbReference>
<keyword evidence="11" id="KW-1185">Reference proteome</keyword>
<dbReference type="Gene3D" id="2.30.110.10">
    <property type="entry name" value="Electron Transport, Fmn-binding Protein, Chain A"/>
    <property type="match status" value="1"/>
</dbReference>
<dbReference type="PROSITE" id="PS01064">
    <property type="entry name" value="PYRIDOX_OXIDASE"/>
    <property type="match status" value="1"/>
</dbReference>
<dbReference type="Proteomes" id="UP001315686">
    <property type="component" value="Unassembled WGS sequence"/>
</dbReference>
<feature type="binding site" evidence="7">
    <location>
        <position position="99"/>
    </location>
    <ligand>
        <name>FMN</name>
        <dbReference type="ChEBI" id="CHEBI:58210"/>
    </ligand>
</feature>
<reference evidence="10 11" key="1">
    <citation type="journal article" date="2021" name="Arch. Microbiol.">
        <title>Harenicola maris gen. nov., sp. nov. isolated from the Sea of Japan shallow sediments.</title>
        <authorList>
            <person name="Romanenko L.A."/>
            <person name="Kurilenko V.V."/>
            <person name="Chernysheva N.Y."/>
            <person name="Tekutyeva L.A."/>
            <person name="Velansky P.V."/>
            <person name="Svetashev V.I."/>
            <person name="Isaeva M.P."/>
        </authorList>
    </citation>
    <scope>NUCLEOTIDE SEQUENCE [LARGE SCALE GENOMIC DNA]</scope>
    <source>
        <strain evidence="10 11">KMM 3653</strain>
    </source>
</reference>
<protein>
    <recommendedName>
        <fullName evidence="6">Pyridoxamine 5'-phosphate oxidase</fullName>
        <ecNumber evidence="6">1.4.3.5</ecNumber>
    </recommendedName>
</protein>
<dbReference type="RefSeq" id="WP_327792700.1">
    <property type="nucleotide sequence ID" value="NZ_JADQAZ010000001.1"/>
</dbReference>
<dbReference type="EC" id="1.4.3.5" evidence="6"/>
<gene>
    <name evidence="10" type="primary">pdxH</name>
    <name evidence="10" type="ORF">IV417_03795</name>
</gene>
<keyword evidence="3 7" id="KW-0288">FMN</keyword>
<evidence type="ECO:0000259" key="8">
    <source>
        <dbReference type="Pfam" id="PF01243"/>
    </source>
</evidence>
<dbReference type="EMBL" id="JADQAZ010000001">
    <property type="protein sequence ID" value="MBT0956498.1"/>
    <property type="molecule type" value="Genomic_DNA"/>
</dbReference>
<dbReference type="NCBIfam" id="NF004231">
    <property type="entry name" value="PRK05679.1"/>
    <property type="match status" value="1"/>
</dbReference>
<dbReference type="GO" id="GO:0004733">
    <property type="term" value="F:pyridoxamine phosphate oxidase activity"/>
    <property type="evidence" value="ECO:0007669"/>
    <property type="project" value="UniProtKB-UniRule"/>
</dbReference>
<comment type="similarity">
    <text evidence="1">Belongs to the pyridoxamine 5'-phosphate oxidase family.</text>
</comment>
<keyword evidence="2" id="KW-0285">Flavoprotein</keyword>
<evidence type="ECO:0000256" key="4">
    <source>
        <dbReference type="ARBA" id="ARBA00023002"/>
    </source>
</evidence>
<name>A0AAP2CME6_9RHOB</name>
<feature type="binding site" evidence="7">
    <location>
        <position position="188"/>
    </location>
    <ligand>
        <name>FMN</name>
        <dbReference type="ChEBI" id="CHEBI:58210"/>
    </ligand>
</feature>
<evidence type="ECO:0000313" key="10">
    <source>
        <dbReference type="EMBL" id="MBT0956498.1"/>
    </source>
</evidence>
<proteinExistence type="inferred from homology"/>
<evidence type="ECO:0000256" key="2">
    <source>
        <dbReference type="ARBA" id="ARBA00022630"/>
    </source>
</evidence>
<dbReference type="InterPro" id="IPR012349">
    <property type="entry name" value="Split_barrel_FMN-bd"/>
</dbReference>
<evidence type="ECO:0000256" key="3">
    <source>
        <dbReference type="ARBA" id="ARBA00022643"/>
    </source>
</evidence>
<evidence type="ECO:0000313" key="11">
    <source>
        <dbReference type="Proteomes" id="UP001315686"/>
    </source>
</evidence>
<dbReference type="InterPro" id="IPR019740">
    <property type="entry name" value="Pyridox_Oxase_CS"/>
</dbReference>
<feature type="binding site" evidence="7">
    <location>
        <begin position="70"/>
        <end position="71"/>
    </location>
    <ligand>
        <name>FMN</name>
        <dbReference type="ChEBI" id="CHEBI:58210"/>
    </ligand>
</feature>
<sequence length="207" mass="23512">MTHNDLSSDRQGIFAGDDPFALAREWFAAAELTEPNDPDAVAMASVDAQGMPNVRTVLLRVIAEDSFVFFTNYESAKGEEMLGAGKAAFIWHSKTQRRQIRVRGTVEREDGAVADHYYNSRSLPSRLGAWASDQSRPITDRGVLEARFSQAEAEQGDAPKRPKYWGGLRIFPLEIEFWADGAHRLHDRFRWTRREIGASWKIERLFP</sequence>
<dbReference type="AlphaFoldDB" id="A0AAP2CME6"/>
<evidence type="ECO:0000256" key="1">
    <source>
        <dbReference type="ARBA" id="ARBA00007301"/>
    </source>
</evidence>
<dbReference type="InterPro" id="IPR011576">
    <property type="entry name" value="Pyridox_Oxase_N"/>
</dbReference>
<dbReference type="PANTHER" id="PTHR10851:SF0">
    <property type="entry name" value="PYRIDOXINE-5'-PHOSPHATE OXIDASE"/>
    <property type="match status" value="1"/>
</dbReference>
<dbReference type="InterPro" id="IPR019576">
    <property type="entry name" value="Pyridoxamine_oxidase_dimer_C"/>
</dbReference>
<keyword evidence="5" id="KW-0664">Pyridoxine biosynthesis</keyword>
<dbReference type="GO" id="GO:0010181">
    <property type="term" value="F:FMN binding"/>
    <property type="evidence" value="ECO:0007669"/>
    <property type="project" value="UniProtKB-UniRule"/>
</dbReference>
<evidence type="ECO:0000256" key="6">
    <source>
        <dbReference type="NCBIfam" id="TIGR00558"/>
    </source>
</evidence>
<evidence type="ECO:0000256" key="7">
    <source>
        <dbReference type="PIRSR" id="PIRSR000190-2"/>
    </source>
</evidence>
<feature type="binding site" evidence="7">
    <location>
        <position position="178"/>
    </location>
    <ligand>
        <name>FMN</name>
        <dbReference type="ChEBI" id="CHEBI:58210"/>
    </ligand>
</feature>
<feature type="domain" description="Pyridoxine 5'-phosphate oxidase dimerisation C-terminal" evidence="9">
    <location>
        <begin position="165"/>
        <end position="207"/>
    </location>
</feature>
<evidence type="ECO:0000256" key="5">
    <source>
        <dbReference type="ARBA" id="ARBA00023096"/>
    </source>
</evidence>
<feature type="binding site" evidence="7">
    <location>
        <position position="77"/>
    </location>
    <ligand>
        <name>FMN</name>
        <dbReference type="ChEBI" id="CHEBI:58210"/>
    </ligand>
</feature>
<keyword evidence="4 10" id="KW-0560">Oxidoreductase</keyword>
<feature type="domain" description="Pyridoxamine 5'-phosphate oxidase N-terminal" evidence="8">
    <location>
        <begin position="36"/>
        <end position="152"/>
    </location>
</feature>
<dbReference type="Pfam" id="PF10590">
    <property type="entry name" value="PNP_phzG_C"/>
    <property type="match status" value="1"/>
</dbReference>
<evidence type="ECO:0000259" key="9">
    <source>
        <dbReference type="Pfam" id="PF10590"/>
    </source>
</evidence>
<dbReference type="NCBIfam" id="TIGR00558">
    <property type="entry name" value="pdxH"/>
    <property type="match status" value="1"/>
</dbReference>
<dbReference type="GO" id="GO:0008615">
    <property type="term" value="P:pyridoxine biosynthetic process"/>
    <property type="evidence" value="ECO:0007669"/>
    <property type="project" value="UniProtKB-UniRule"/>
</dbReference>
<accession>A0AAP2CME6</accession>
<dbReference type="PANTHER" id="PTHR10851">
    <property type="entry name" value="PYRIDOXINE-5-PHOSPHATE OXIDASE"/>
    <property type="match status" value="1"/>
</dbReference>
<dbReference type="SUPFAM" id="SSF50475">
    <property type="entry name" value="FMN-binding split barrel"/>
    <property type="match status" value="1"/>
</dbReference>
<organism evidence="10 11">
    <name type="scientific">Harenicola maris</name>
    <dbReference type="NCBI Taxonomy" id="2841044"/>
    <lineage>
        <taxon>Bacteria</taxon>
        <taxon>Pseudomonadati</taxon>
        <taxon>Pseudomonadota</taxon>
        <taxon>Alphaproteobacteria</taxon>
        <taxon>Rhodobacterales</taxon>
        <taxon>Paracoccaceae</taxon>
        <taxon>Harenicola</taxon>
    </lineage>
</organism>
<feature type="binding site" evidence="7">
    <location>
        <begin position="134"/>
        <end position="135"/>
    </location>
    <ligand>
        <name>FMN</name>
        <dbReference type="ChEBI" id="CHEBI:58210"/>
    </ligand>
</feature>
<comment type="caution">
    <text evidence="10">The sequence shown here is derived from an EMBL/GenBank/DDBJ whole genome shotgun (WGS) entry which is preliminary data.</text>
</comment>
<dbReference type="InterPro" id="IPR000659">
    <property type="entry name" value="Pyridox_Oxase"/>
</dbReference>
<dbReference type="PIRSF" id="PIRSF000190">
    <property type="entry name" value="Pyd_amn-ph_oxd"/>
    <property type="match status" value="1"/>
</dbReference>
<comment type="cofactor">
    <cofactor evidence="7">
        <name>FMN</name>
        <dbReference type="ChEBI" id="CHEBI:58210"/>
    </cofactor>
    <text evidence="7">Binds 1 FMN per subunit.</text>
</comment>